<dbReference type="Pfam" id="PF07152">
    <property type="entry name" value="YaeQ"/>
    <property type="match status" value="1"/>
</dbReference>
<dbReference type="InterPro" id="IPR011335">
    <property type="entry name" value="Restrct_endonuc-II-like"/>
</dbReference>
<dbReference type="OrthoDB" id="6303441at2"/>
<dbReference type="AlphaFoldDB" id="A0A2A5JM66"/>
<sequence length="174" mass="20244">MNKPFVFKARIKVADLFHHSHHEEAFTTAMLAKESSEHFAMKLLGICALSYDKPAKWSKVAKKYWPDVWLEDDNEQVEVALFIGALEVDEIIKYEKLYAKVVVLCIDGEHWFEERRAQLQFIESFSVFNIPSSFITELCEMLTRSLHWDVIFETSAISVTDGEHYIRAQVTKLI</sequence>
<dbReference type="PANTHER" id="PTHR38784:SF1">
    <property type="entry name" value="SUCROSE PHOSPHORYLASE"/>
    <property type="match status" value="1"/>
</dbReference>
<evidence type="ECO:0000313" key="1">
    <source>
        <dbReference type="EMBL" id="PCK30528.1"/>
    </source>
</evidence>
<protein>
    <recommendedName>
        <fullName evidence="3">YaeQ family protein</fullName>
    </recommendedName>
</protein>
<dbReference type="EMBL" id="NKHF01000079">
    <property type="protein sequence ID" value="PCK30528.1"/>
    <property type="molecule type" value="Genomic_DNA"/>
</dbReference>
<comment type="caution">
    <text evidence="1">The sequence shown here is derived from an EMBL/GenBank/DDBJ whole genome shotgun (WGS) entry which is preliminary data.</text>
</comment>
<dbReference type="InterPro" id="IPR009822">
    <property type="entry name" value="YaeQ"/>
</dbReference>
<dbReference type="InterPro" id="IPR038590">
    <property type="entry name" value="YaeQ_sf"/>
</dbReference>
<keyword evidence="2" id="KW-1185">Reference proteome</keyword>
<dbReference type="SUPFAM" id="SSF52980">
    <property type="entry name" value="Restriction endonuclease-like"/>
    <property type="match status" value="1"/>
</dbReference>
<dbReference type="Proteomes" id="UP000228621">
    <property type="component" value="Unassembled WGS sequence"/>
</dbReference>
<evidence type="ECO:0000313" key="2">
    <source>
        <dbReference type="Proteomes" id="UP000228621"/>
    </source>
</evidence>
<dbReference type="SMART" id="SM01322">
    <property type="entry name" value="YaeQ"/>
    <property type="match status" value="1"/>
</dbReference>
<accession>A0A2A5JM66</accession>
<reference evidence="2" key="1">
    <citation type="journal article" date="2019" name="Genome Announc.">
        <title>Draft Genome Sequence of Pseudoalteromonas piscicida Strain 36Y ROTHPW, an Hypersaline Seawater Isolate from the South Coast of Sonora, Mexico.</title>
        <authorList>
            <person name="Sanchez-Diaz R."/>
            <person name="Molina-Garza Z.J."/>
            <person name="Cruz-Suarez L.E."/>
            <person name="Selvin J."/>
            <person name="Kiran G.S."/>
            <person name="Ibarra-Gamez J.C."/>
            <person name="Gomez-Gil B."/>
            <person name="Galaviz-Silva L."/>
        </authorList>
    </citation>
    <scope>NUCLEOTIDE SEQUENCE [LARGE SCALE GENOMIC DNA]</scope>
    <source>
        <strain evidence="2">36Y_RITHPW</strain>
    </source>
</reference>
<dbReference type="RefSeq" id="WP_099643245.1">
    <property type="nucleotide sequence ID" value="NZ_NKHF01000079.1"/>
</dbReference>
<proteinExistence type="predicted"/>
<evidence type="ECO:0008006" key="3">
    <source>
        <dbReference type="Google" id="ProtNLM"/>
    </source>
</evidence>
<organism evidence="1 2">
    <name type="scientific">Pseudoalteromonas piscicida</name>
    <dbReference type="NCBI Taxonomy" id="43662"/>
    <lineage>
        <taxon>Bacteria</taxon>
        <taxon>Pseudomonadati</taxon>
        <taxon>Pseudomonadota</taxon>
        <taxon>Gammaproteobacteria</taxon>
        <taxon>Alteromonadales</taxon>
        <taxon>Pseudoalteromonadaceae</taxon>
        <taxon>Pseudoalteromonas</taxon>
    </lineage>
</organism>
<dbReference type="PANTHER" id="PTHR38784">
    <property type="entry name" value="SUCROSE PHOSPHORYLASE"/>
    <property type="match status" value="1"/>
</dbReference>
<dbReference type="Gene3D" id="3.10.640.10">
    <property type="entry name" value="Restriction endonuclease-like alpha-beta roll domain"/>
    <property type="match status" value="1"/>
</dbReference>
<name>A0A2A5JM66_PSEO7</name>
<gene>
    <name evidence="1" type="ORF">CEX98_17130</name>
</gene>